<feature type="transmembrane region" description="Helical" evidence="2">
    <location>
        <begin position="159"/>
        <end position="175"/>
    </location>
</feature>
<evidence type="ECO:0000313" key="4">
    <source>
        <dbReference type="Proteomes" id="UP001499987"/>
    </source>
</evidence>
<feature type="compositionally biased region" description="Acidic residues" evidence="1">
    <location>
        <begin position="14"/>
        <end position="24"/>
    </location>
</feature>
<proteinExistence type="predicted"/>
<dbReference type="Proteomes" id="UP001499987">
    <property type="component" value="Unassembled WGS sequence"/>
</dbReference>
<feature type="transmembrane region" description="Helical" evidence="2">
    <location>
        <begin position="134"/>
        <end position="152"/>
    </location>
</feature>
<dbReference type="PANTHER" id="PTHR37312:SF1">
    <property type="entry name" value="MEMBRANE-BOUND ACYLTRANSFERASE YKRP-RELATED"/>
    <property type="match status" value="1"/>
</dbReference>
<keyword evidence="4" id="KW-1185">Reference proteome</keyword>
<feature type="transmembrane region" description="Helical" evidence="2">
    <location>
        <begin position="181"/>
        <end position="201"/>
    </location>
</feature>
<dbReference type="PANTHER" id="PTHR37312">
    <property type="entry name" value="MEMBRANE-BOUND ACYLTRANSFERASE YKRP-RELATED"/>
    <property type="match status" value="1"/>
</dbReference>
<keyword evidence="3" id="KW-0808">Transferase</keyword>
<organism evidence="3 4">
    <name type="scientific">Kitasatospora arboriphila</name>
    <dbReference type="NCBI Taxonomy" id="258052"/>
    <lineage>
        <taxon>Bacteria</taxon>
        <taxon>Bacillati</taxon>
        <taxon>Actinomycetota</taxon>
        <taxon>Actinomycetes</taxon>
        <taxon>Kitasatosporales</taxon>
        <taxon>Streptomycetaceae</taxon>
        <taxon>Kitasatospora</taxon>
    </lineage>
</organism>
<name>A0ABP4EQS7_9ACTN</name>
<evidence type="ECO:0000313" key="3">
    <source>
        <dbReference type="EMBL" id="GAA1123300.1"/>
    </source>
</evidence>
<dbReference type="InterPro" id="IPR052734">
    <property type="entry name" value="Nod_factor_acetyltransferase"/>
</dbReference>
<dbReference type="EMBL" id="BAAALD010000137">
    <property type="protein sequence ID" value="GAA1123300.1"/>
    <property type="molecule type" value="Genomic_DNA"/>
</dbReference>
<feature type="transmembrane region" description="Helical" evidence="2">
    <location>
        <begin position="96"/>
        <end position="114"/>
    </location>
</feature>
<feature type="compositionally biased region" description="Low complexity" evidence="1">
    <location>
        <begin position="369"/>
        <end position="378"/>
    </location>
</feature>
<reference evidence="4" key="1">
    <citation type="journal article" date="2019" name="Int. J. Syst. Evol. Microbiol.">
        <title>The Global Catalogue of Microorganisms (GCM) 10K type strain sequencing project: providing services to taxonomists for standard genome sequencing and annotation.</title>
        <authorList>
            <consortium name="The Broad Institute Genomics Platform"/>
            <consortium name="The Broad Institute Genome Sequencing Center for Infectious Disease"/>
            <person name="Wu L."/>
            <person name="Ma J."/>
        </authorList>
    </citation>
    <scope>NUCLEOTIDE SEQUENCE [LARGE SCALE GENOMIC DNA]</scope>
    <source>
        <strain evidence="4">JCM 13002</strain>
    </source>
</reference>
<gene>
    <name evidence="3" type="ORF">GCM10009663_73180</name>
</gene>
<feature type="transmembrane region" description="Helical" evidence="2">
    <location>
        <begin position="253"/>
        <end position="276"/>
    </location>
</feature>
<feature type="region of interest" description="Disordered" evidence="1">
    <location>
        <begin position="359"/>
        <end position="402"/>
    </location>
</feature>
<feature type="transmembrane region" description="Helical" evidence="2">
    <location>
        <begin position="283"/>
        <end position="301"/>
    </location>
</feature>
<dbReference type="RefSeq" id="WP_344628076.1">
    <property type="nucleotide sequence ID" value="NZ_BAAALD010000137.1"/>
</dbReference>
<feature type="transmembrane region" description="Helical" evidence="2">
    <location>
        <begin position="321"/>
        <end position="342"/>
    </location>
</feature>
<feature type="compositionally biased region" description="Basic and acidic residues" evidence="1">
    <location>
        <begin position="359"/>
        <end position="368"/>
    </location>
</feature>
<keyword evidence="2" id="KW-1133">Transmembrane helix</keyword>
<comment type="caution">
    <text evidence="3">The sequence shown here is derived from an EMBL/GenBank/DDBJ whole genome shotgun (WGS) entry which is preliminary data.</text>
</comment>
<feature type="transmembrane region" description="Helical" evidence="2">
    <location>
        <begin position="213"/>
        <end position="233"/>
    </location>
</feature>
<feature type="region of interest" description="Disordered" evidence="1">
    <location>
        <begin position="1"/>
        <end position="29"/>
    </location>
</feature>
<dbReference type="GO" id="GO:0016746">
    <property type="term" value="F:acyltransferase activity"/>
    <property type="evidence" value="ECO:0007669"/>
    <property type="project" value="UniProtKB-KW"/>
</dbReference>
<sequence length="402" mass="42743">MSAPTAAADRTETPDPDTGADPDTAEAPGRQPLFDNAKFAAVALVVCAHTWMPLAGADRTVAAAVLTVAAFAMPVFVTLCGRFAQPRPGRPAVDGRRLVTGVAVPYLVFQVLYNLVGMALEGRFAPFSLLEPRWLTWFLLSLFAWRLTVPLWTALRHPLAVAVLVAAASGAARALPEELALSRTLAFLPWFVLGLVLRPHHVALLRRPAGRRWAPAVLAAVFAVLWLAAPELLNPGWVECTGSAAQLHVPYPVWLAVRASLGLLSLVAGAAFLALLPEGRTRWTALGAASLHVYLLHGLPLKLVQASGVYHARVLHHAWTALPLFGTFALTLAVVLALPPAVRLFTPLVGPRLADRLLKAPPEGEPRGARGAAQSGSGRPDGHGRPEFTGRPAPGLRGSPRP</sequence>
<accession>A0ABP4EQS7</accession>
<keyword evidence="3" id="KW-0012">Acyltransferase</keyword>
<feature type="transmembrane region" description="Helical" evidence="2">
    <location>
        <begin position="61"/>
        <end position="84"/>
    </location>
</feature>
<keyword evidence="2" id="KW-0812">Transmembrane</keyword>
<evidence type="ECO:0000256" key="2">
    <source>
        <dbReference type="SAM" id="Phobius"/>
    </source>
</evidence>
<evidence type="ECO:0000256" key="1">
    <source>
        <dbReference type="SAM" id="MobiDB-lite"/>
    </source>
</evidence>
<keyword evidence="2" id="KW-0472">Membrane</keyword>
<protein>
    <submittedName>
        <fullName evidence="3">Acyltransferase family protein</fullName>
    </submittedName>
</protein>